<evidence type="ECO:0000259" key="12">
    <source>
        <dbReference type="PROSITE" id="PS50885"/>
    </source>
</evidence>
<reference evidence="13 14" key="1">
    <citation type="submission" date="2019-07" db="EMBL/GenBank/DDBJ databases">
        <authorList>
            <person name="Cremers G."/>
        </authorList>
    </citation>
    <scope>NUCLEOTIDE SEQUENCE [LARGE SCALE GENOMIC DNA]</scope>
</reference>
<feature type="transmembrane region" description="Helical" evidence="10">
    <location>
        <begin position="209"/>
        <end position="228"/>
    </location>
</feature>
<evidence type="ECO:0000313" key="14">
    <source>
        <dbReference type="Proteomes" id="UP000334340"/>
    </source>
</evidence>
<dbReference type="Pfam" id="PF00672">
    <property type="entry name" value="HAMP"/>
    <property type="match status" value="1"/>
</dbReference>
<dbReference type="InterPro" id="IPR003661">
    <property type="entry name" value="HisK_dim/P_dom"/>
</dbReference>
<dbReference type="EMBL" id="CABIKM010000033">
    <property type="protein sequence ID" value="VUZ85742.1"/>
    <property type="molecule type" value="Genomic_DNA"/>
</dbReference>
<dbReference type="Gene3D" id="1.10.287.130">
    <property type="match status" value="1"/>
</dbReference>
<accession>A0A564ZM64</accession>
<dbReference type="PANTHER" id="PTHR43065">
    <property type="entry name" value="SENSOR HISTIDINE KINASE"/>
    <property type="match status" value="1"/>
</dbReference>
<dbReference type="PANTHER" id="PTHR43065:SF10">
    <property type="entry name" value="PEROXIDE STRESS-ACTIVATED HISTIDINE KINASE MAK3"/>
    <property type="match status" value="1"/>
</dbReference>
<dbReference type="Pfam" id="PF00512">
    <property type="entry name" value="HisKA"/>
    <property type="match status" value="1"/>
</dbReference>
<keyword evidence="10" id="KW-1133">Transmembrane helix</keyword>
<evidence type="ECO:0000256" key="5">
    <source>
        <dbReference type="ARBA" id="ARBA00022679"/>
    </source>
</evidence>
<evidence type="ECO:0000256" key="3">
    <source>
        <dbReference type="ARBA" id="ARBA00012438"/>
    </source>
</evidence>
<dbReference type="InterPro" id="IPR005467">
    <property type="entry name" value="His_kinase_dom"/>
</dbReference>
<dbReference type="PROSITE" id="PS50885">
    <property type="entry name" value="HAMP"/>
    <property type="match status" value="1"/>
</dbReference>
<evidence type="ECO:0000256" key="2">
    <source>
        <dbReference type="ARBA" id="ARBA00004370"/>
    </source>
</evidence>
<evidence type="ECO:0000256" key="8">
    <source>
        <dbReference type="ARBA" id="ARBA00022840"/>
    </source>
</evidence>
<feature type="domain" description="Histidine kinase" evidence="11">
    <location>
        <begin position="300"/>
        <end position="526"/>
    </location>
</feature>
<comment type="catalytic activity">
    <reaction evidence="1">
        <text>ATP + protein L-histidine = ADP + protein N-phospho-L-histidine.</text>
        <dbReference type="EC" id="2.7.13.3"/>
    </reaction>
</comment>
<dbReference type="CDD" id="cd00075">
    <property type="entry name" value="HATPase"/>
    <property type="match status" value="1"/>
</dbReference>
<dbReference type="SMART" id="SM00304">
    <property type="entry name" value="HAMP"/>
    <property type="match status" value="1"/>
</dbReference>
<dbReference type="PRINTS" id="PR00344">
    <property type="entry name" value="BCTRLSENSOR"/>
</dbReference>
<dbReference type="InterPro" id="IPR003660">
    <property type="entry name" value="HAMP_dom"/>
</dbReference>
<dbReference type="InterPro" id="IPR036097">
    <property type="entry name" value="HisK_dim/P_sf"/>
</dbReference>
<evidence type="ECO:0000256" key="4">
    <source>
        <dbReference type="ARBA" id="ARBA00022553"/>
    </source>
</evidence>
<gene>
    <name evidence="13" type="ORF">MELA_02127</name>
</gene>
<evidence type="ECO:0000256" key="9">
    <source>
        <dbReference type="ARBA" id="ARBA00023012"/>
    </source>
</evidence>
<keyword evidence="14" id="KW-1185">Reference proteome</keyword>
<dbReference type="GO" id="GO:0016020">
    <property type="term" value="C:membrane"/>
    <property type="evidence" value="ECO:0007669"/>
    <property type="project" value="UniProtKB-SubCell"/>
</dbReference>
<evidence type="ECO:0000256" key="7">
    <source>
        <dbReference type="ARBA" id="ARBA00022777"/>
    </source>
</evidence>
<dbReference type="AlphaFoldDB" id="A0A564ZM64"/>
<keyword evidence="10" id="KW-0812">Transmembrane</keyword>
<dbReference type="Gene3D" id="3.30.565.10">
    <property type="entry name" value="Histidine kinase-like ATPase, C-terminal domain"/>
    <property type="match status" value="1"/>
</dbReference>
<keyword evidence="4" id="KW-0597">Phosphoprotein</keyword>
<evidence type="ECO:0000259" key="11">
    <source>
        <dbReference type="PROSITE" id="PS50109"/>
    </source>
</evidence>
<dbReference type="Gene3D" id="1.10.8.500">
    <property type="entry name" value="HAMP domain in histidine kinase"/>
    <property type="match status" value="1"/>
</dbReference>
<dbReference type="Pfam" id="PF02518">
    <property type="entry name" value="HATPase_c"/>
    <property type="match status" value="1"/>
</dbReference>
<dbReference type="CDD" id="cd06225">
    <property type="entry name" value="HAMP"/>
    <property type="match status" value="1"/>
</dbReference>
<organism evidence="13 14">
    <name type="scientific">Candidatus Methylomirabilis lanthanidiphila</name>
    <dbReference type="NCBI Taxonomy" id="2211376"/>
    <lineage>
        <taxon>Bacteria</taxon>
        <taxon>Candidatus Methylomirabilota</taxon>
        <taxon>Candidatus Methylomirabilia</taxon>
        <taxon>Candidatus Methylomirabilales</taxon>
        <taxon>Candidatus Methylomirabilaceae</taxon>
        <taxon>Candidatus Methylomirabilis</taxon>
    </lineage>
</organism>
<evidence type="ECO:0000256" key="10">
    <source>
        <dbReference type="SAM" id="Phobius"/>
    </source>
</evidence>
<dbReference type="SUPFAM" id="SSF158472">
    <property type="entry name" value="HAMP domain-like"/>
    <property type="match status" value="1"/>
</dbReference>
<dbReference type="SUPFAM" id="SSF47384">
    <property type="entry name" value="Homodimeric domain of signal transducing histidine kinase"/>
    <property type="match status" value="1"/>
</dbReference>
<evidence type="ECO:0000256" key="1">
    <source>
        <dbReference type="ARBA" id="ARBA00000085"/>
    </source>
</evidence>
<keyword evidence="10" id="KW-0472">Membrane</keyword>
<dbReference type="EC" id="2.7.13.3" evidence="3"/>
<evidence type="ECO:0000256" key="6">
    <source>
        <dbReference type="ARBA" id="ARBA00022741"/>
    </source>
</evidence>
<keyword evidence="9" id="KW-0902">Two-component regulatory system</keyword>
<proteinExistence type="predicted"/>
<dbReference type="GO" id="GO:0005524">
    <property type="term" value="F:ATP binding"/>
    <property type="evidence" value="ECO:0007669"/>
    <property type="project" value="UniProtKB-KW"/>
</dbReference>
<sequence>MAENPISFTKPSIFDKLRFSIVAIDCVVSGLRRGLEVKGLFDSLGLRAKLLLMMFSLLLLTLASLFVLYWHAELALIDQVEKHTTDLSTAIQISVERLTSNERTDEARLQDYVSRLQRKGVNEISIVSNEQEVIASSNPKRVGATIDPSRRDLFITARLGETLVAEKGQKTYNLMVPIVVGNQRMGYALISMVLDDFAQISQYNFIKRLIATVLVFGLGMAASLILSWKYTRPIDQVVQAARRVAQGDLQDTLPVERHDEIGELTASFNDMVQKLRANKELEQRLHQAERLSSIGQLASGIAHEIRNPLNFINLSIDHLQSRFPPVDPRQREEFIYLVSWVKSEIHRLNTMITNFLTYGKPLKLQPRPCDLTSLLHDVAKMADGRAVEQGIEIDCSALDALPMVLVDGEQIRTCFVNILVNALQSMPQGGRLAITARLAKGADPSSPSTAAGSGRWIEIRFQDTGHGIAADDLQRVFEPYFTTKEVGIGLGLALTRKIVEEHGGTITLESVRDQGTTVSIRLPAEEPA</sequence>
<dbReference type="InterPro" id="IPR003594">
    <property type="entry name" value="HATPase_dom"/>
</dbReference>
<dbReference type="Proteomes" id="UP000334340">
    <property type="component" value="Unassembled WGS sequence"/>
</dbReference>
<dbReference type="PROSITE" id="PS50109">
    <property type="entry name" value="HIS_KIN"/>
    <property type="match status" value="1"/>
</dbReference>
<dbReference type="InterPro" id="IPR036890">
    <property type="entry name" value="HATPase_C_sf"/>
</dbReference>
<comment type="subcellular location">
    <subcellularLocation>
        <location evidence="2">Membrane</location>
    </subcellularLocation>
</comment>
<dbReference type="InterPro" id="IPR004358">
    <property type="entry name" value="Sig_transdc_His_kin-like_C"/>
</dbReference>
<dbReference type="CDD" id="cd00082">
    <property type="entry name" value="HisKA"/>
    <property type="match status" value="1"/>
</dbReference>
<dbReference type="SMART" id="SM00388">
    <property type="entry name" value="HisKA"/>
    <property type="match status" value="1"/>
</dbReference>
<feature type="domain" description="HAMP" evidence="12">
    <location>
        <begin position="228"/>
        <end position="280"/>
    </location>
</feature>
<keyword evidence="5 13" id="KW-0808">Transferase</keyword>
<evidence type="ECO:0000313" key="13">
    <source>
        <dbReference type="EMBL" id="VUZ85742.1"/>
    </source>
</evidence>
<dbReference type="SUPFAM" id="SSF55874">
    <property type="entry name" value="ATPase domain of HSP90 chaperone/DNA topoisomerase II/histidine kinase"/>
    <property type="match status" value="1"/>
</dbReference>
<protein>
    <recommendedName>
        <fullName evidence="3">histidine kinase</fullName>
        <ecNumber evidence="3">2.7.13.3</ecNumber>
    </recommendedName>
</protein>
<dbReference type="GO" id="GO:0000155">
    <property type="term" value="F:phosphorelay sensor kinase activity"/>
    <property type="evidence" value="ECO:0007669"/>
    <property type="project" value="InterPro"/>
</dbReference>
<keyword evidence="8" id="KW-0067">ATP-binding</keyword>
<keyword evidence="7 13" id="KW-0418">Kinase</keyword>
<dbReference type="SMART" id="SM00387">
    <property type="entry name" value="HATPase_c"/>
    <property type="match status" value="1"/>
</dbReference>
<name>A0A564ZM64_9BACT</name>
<feature type="transmembrane region" description="Helical" evidence="10">
    <location>
        <begin position="50"/>
        <end position="72"/>
    </location>
</feature>
<keyword evidence="6" id="KW-0547">Nucleotide-binding</keyword>